<feature type="domain" description="HTH araC/xylS-type" evidence="4">
    <location>
        <begin position="14"/>
        <end position="112"/>
    </location>
</feature>
<dbReference type="GO" id="GO:0043565">
    <property type="term" value="F:sequence-specific DNA binding"/>
    <property type="evidence" value="ECO:0007669"/>
    <property type="project" value="InterPro"/>
</dbReference>
<evidence type="ECO:0000256" key="2">
    <source>
        <dbReference type="ARBA" id="ARBA00023125"/>
    </source>
</evidence>
<evidence type="ECO:0000313" key="5">
    <source>
        <dbReference type="EMBL" id="MPL96661.1"/>
    </source>
</evidence>
<gene>
    <name evidence="5" type="primary">rob_1</name>
    <name evidence="5" type="ORF">SDC9_42843</name>
</gene>
<dbReference type="SMART" id="SM00871">
    <property type="entry name" value="AraC_E_bind"/>
    <property type="match status" value="1"/>
</dbReference>
<keyword evidence="3" id="KW-0804">Transcription</keyword>
<keyword evidence="2" id="KW-0238">DNA-binding</keyword>
<dbReference type="PROSITE" id="PS01124">
    <property type="entry name" value="HTH_ARAC_FAMILY_2"/>
    <property type="match status" value="1"/>
</dbReference>
<dbReference type="InterPro" id="IPR010499">
    <property type="entry name" value="AraC_E-bd"/>
</dbReference>
<dbReference type="GO" id="GO:0003700">
    <property type="term" value="F:DNA-binding transcription factor activity"/>
    <property type="evidence" value="ECO:0007669"/>
    <property type="project" value="InterPro"/>
</dbReference>
<dbReference type="SMART" id="SM00342">
    <property type="entry name" value="HTH_ARAC"/>
    <property type="match status" value="1"/>
</dbReference>
<organism evidence="5">
    <name type="scientific">bioreactor metagenome</name>
    <dbReference type="NCBI Taxonomy" id="1076179"/>
    <lineage>
        <taxon>unclassified sequences</taxon>
        <taxon>metagenomes</taxon>
        <taxon>ecological metagenomes</taxon>
    </lineage>
</organism>
<evidence type="ECO:0000259" key="4">
    <source>
        <dbReference type="PROSITE" id="PS01124"/>
    </source>
</evidence>
<proteinExistence type="predicted"/>
<dbReference type="InterPro" id="IPR009057">
    <property type="entry name" value="Homeodomain-like_sf"/>
</dbReference>
<dbReference type="InterPro" id="IPR020449">
    <property type="entry name" value="Tscrpt_reg_AraC-type_HTH"/>
</dbReference>
<evidence type="ECO:0000256" key="3">
    <source>
        <dbReference type="ARBA" id="ARBA00023163"/>
    </source>
</evidence>
<dbReference type="SUPFAM" id="SSF46689">
    <property type="entry name" value="Homeodomain-like"/>
    <property type="match status" value="2"/>
</dbReference>
<dbReference type="PRINTS" id="PR00032">
    <property type="entry name" value="HTHARAC"/>
</dbReference>
<accession>A0A644VZ01</accession>
<keyword evidence="1" id="KW-0805">Transcription regulation</keyword>
<name>A0A644VZ01_9ZZZZ</name>
<dbReference type="InterPro" id="IPR029442">
    <property type="entry name" value="GyrI-like"/>
</dbReference>
<dbReference type="Gene3D" id="3.20.80.10">
    <property type="entry name" value="Regulatory factor, effector binding domain"/>
    <property type="match status" value="1"/>
</dbReference>
<dbReference type="Pfam" id="PF12833">
    <property type="entry name" value="HTH_18"/>
    <property type="match status" value="1"/>
</dbReference>
<dbReference type="InterPro" id="IPR011256">
    <property type="entry name" value="Reg_factor_effector_dom_sf"/>
</dbReference>
<dbReference type="EMBL" id="VSSQ01000520">
    <property type="protein sequence ID" value="MPL96661.1"/>
    <property type="molecule type" value="Genomic_DNA"/>
</dbReference>
<sequence>MKETTRAAYEEAVLRVQMHMHRTLDDPFDPNGIALVAGFSRFHLSRLFSAMTGESLLEYRRRLLLERAAHSLLYRRHSVTELAFRAGYDTPETFTRAFSKLYGVPPGEYRRKLRAAMKHRLETIRARSKLCTLSLSLHEGGRKDMEVKIERHDSLKVAFIRHVGPYGDCMEAWNRLCGAPGVTSRLGPGTLALSLCYDDPDVTEPDKIRMDVCVTIDDSFVPGGGIDVQTIPGGEFAVVVYRGAYEGLHDAYRAMYGEWLPKSGREFGGAYSMEIYRTDPGTTPPEENITEIRIPLL</sequence>
<dbReference type="InterPro" id="IPR018060">
    <property type="entry name" value="HTH_AraC"/>
</dbReference>
<evidence type="ECO:0000256" key="1">
    <source>
        <dbReference type="ARBA" id="ARBA00023015"/>
    </source>
</evidence>
<dbReference type="SUPFAM" id="SSF55136">
    <property type="entry name" value="Probable bacterial effector-binding domain"/>
    <property type="match status" value="1"/>
</dbReference>
<dbReference type="AlphaFoldDB" id="A0A644VZ01"/>
<dbReference type="Gene3D" id="1.10.10.60">
    <property type="entry name" value="Homeodomain-like"/>
    <property type="match status" value="2"/>
</dbReference>
<dbReference type="InterPro" id="IPR050908">
    <property type="entry name" value="SmbC-like"/>
</dbReference>
<reference evidence="5" key="1">
    <citation type="submission" date="2019-08" db="EMBL/GenBank/DDBJ databases">
        <authorList>
            <person name="Kucharzyk K."/>
            <person name="Murdoch R.W."/>
            <person name="Higgins S."/>
            <person name="Loffler F."/>
        </authorList>
    </citation>
    <scope>NUCLEOTIDE SEQUENCE</scope>
</reference>
<dbReference type="PANTHER" id="PTHR40055">
    <property type="entry name" value="TRANSCRIPTIONAL REGULATOR YGIV-RELATED"/>
    <property type="match status" value="1"/>
</dbReference>
<comment type="caution">
    <text evidence="5">The sequence shown here is derived from an EMBL/GenBank/DDBJ whole genome shotgun (WGS) entry which is preliminary data.</text>
</comment>
<dbReference type="PANTHER" id="PTHR40055:SF1">
    <property type="entry name" value="TRANSCRIPTIONAL REGULATOR YGIV-RELATED"/>
    <property type="match status" value="1"/>
</dbReference>
<dbReference type="Pfam" id="PF06445">
    <property type="entry name" value="GyrI-like"/>
    <property type="match status" value="1"/>
</dbReference>
<protein>
    <submittedName>
        <fullName evidence="5">Right origin-binding protein</fullName>
    </submittedName>
</protein>